<dbReference type="KEGG" id="pml:ATP_00419"/>
<dbReference type="STRING" id="37692.ATP_00419"/>
<sequence>MLTKIEDQIKDVFINNSIELKNQIQNYYDQNKRKPKSQDFEKIIADFLTNSKKFTNIKLEKGNNPNHDILINNFYKIDCKTSYSNTDIKIGNYINIRKTLLIATFINDKINFYLLNLQNQQKYLSSFKLIKGSTNLRFSLSKLIKHGFKSILELTILKPKSFYTFDEFLKLNLKYQFIQTEIKSLTSISKIEIELKKFIQNNQKILIDYLNQYQNYHQKNCNSFEFEQVIFDFLNQNHNLINHIFKCNGSNKFYDFGINFFNSKINQFQTYYLDIKTTNKIWRIAYNNTTFFNSKNLIKNSHIFTKSKMKQFLKHNPKSLLIFCYEKNTNNGLFFLNAKTQLKYYQIFFQAKNTFQIQFSLVFKKYKNTNFLKSITIFKNVFNY</sequence>
<proteinExistence type="predicted"/>
<protein>
    <submittedName>
        <fullName evidence="1">Uncharacterized protein</fullName>
    </submittedName>
</protein>
<name>B3QZJ9_PHYMT</name>
<evidence type="ECO:0000313" key="1">
    <source>
        <dbReference type="EMBL" id="CAP18606.1"/>
    </source>
</evidence>
<reference evidence="1 2" key="1">
    <citation type="journal article" date="2008" name="BMC Genomics">
        <title>The linear chromosome of the plant-pathogenic mycoplasma 'Candidatus Phytoplasma mali'.</title>
        <authorList>
            <person name="Kube M."/>
            <person name="Schneider B."/>
            <person name="Kuhl H."/>
            <person name="Dandekar T."/>
            <person name="Heitmann K."/>
            <person name="Migdoll A.M."/>
            <person name="Reinhardt R."/>
            <person name="Seemueller E."/>
        </authorList>
    </citation>
    <scope>NUCLEOTIDE SEQUENCE [LARGE SCALE GENOMIC DNA]</scope>
    <source>
        <strain evidence="1 2">AT</strain>
    </source>
</reference>
<dbReference type="HOGENOM" id="CLU_718956_0_0_14"/>
<dbReference type="AlphaFoldDB" id="B3QZJ9"/>
<accession>B3QZJ9</accession>
<dbReference type="EMBL" id="CU469464">
    <property type="protein sequence ID" value="CAP18606.1"/>
    <property type="molecule type" value="Genomic_DNA"/>
</dbReference>
<organism evidence="2">
    <name type="scientific">Phytoplasma mali (strain AT)</name>
    <dbReference type="NCBI Taxonomy" id="482235"/>
    <lineage>
        <taxon>Bacteria</taxon>
        <taxon>Bacillati</taxon>
        <taxon>Mycoplasmatota</taxon>
        <taxon>Mollicutes</taxon>
        <taxon>Acholeplasmatales</taxon>
        <taxon>Acholeplasmataceae</taxon>
        <taxon>Candidatus Phytoplasma</taxon>
        <taxon>16SrX (Apple proliferation group)</taxon>
    </lineage>
</organism>
<evidence type="ECO:0000313" key="2">
    <source>
        <dbReference type="Proteomes" id="UP000002020"/>
    </source>
</evidence>
<keyword evidence="2" id="KW-1185">Reference proteome</keyword>
<gene>
    <name evidence="1" type="ordered locus">ATP_00419</name>
</gene>
<dbReference type="Proteomes" id="UP000002020">
    <property type="component" value="Chromosome"/>
</dbReference>